<dbReference type="PIRSF" id="PIRSF006066">
    <property type="entry name" value="HI0050"/>
    <property type="match status" value="1"/>
</dbReference>
<feature type="transmembrane region" description="Helical" evidence="7">
    <location>
        <begin position="356"/>
        <end position="383"/>
    </location>
</feature>
<protein>
    <submittedName>
        <fullName evidence="9">TRAP transporter, DctM subunit</fullName>
    </submittedName>
</protein>
<organism evidence="9 10">
    <name type="scientific">Sporosarcina newyorkensis</name>
    <dbReference type="NCBI Taxonomy" id="759851"/>
    <lineage>
        <taxon>Bacteria</taxon>
        <taxon>Bacillati</taxon>
        <taxon>Bacillota</taxon>
        <taxon>Bacilli</taxon>
        <taxon>Bacillales</taxon>
        <taxon>Caryophanaceae</taxon>
        <taxon>Sporosarcina</taxon>
    </lineage>
</organism>
<feature type="transmembrane region" description="Helical" evidence="7">
    <location>
        <begin position="239"/>
        <end position="255"/>
    </location>
</feature>
<feature type="transmembrane region" description="Helical" evidence="7">
    <location>
        <begin position="212"/>
        <end position="233"/>
    </location>
</feature>
<feature type="transmembrane region" description="Helical" evidence="7">
    <location>
        <begin position="169"/>
        <end position="191"/>
    </location>
</feature>
<feature type="transmembrane region" description="Helical" evidence="7">
    <location>
        <begin position="47"/>
        <end position="68"/>
    </location>
</feature>
<dbReference type="EMBL" id="FUYJ01000001">
    <property type="protein sequence ID" value="SKA90980.1"/>
    <property type="molecule type" value="Genomic_DNA"/>
</dbReference>
<evidence type="ECO:0000256" key="4">
    <source>
        <dbReference type="ARBA" id="ARBA00022692"/>
    </source>
</evidence>
<proteinExistence type="predicted"/>
<evidence type="ECO:0000313" key="9">
    <source>
        <dbReference type="EMBL" id="SKA90980.1"/>
    </source>
</evidence>
<evidence type="ECO:0000256" key="2">
    <source>
        <dbReference type="ARBA" id="ARBA00022475"/>
    </source>
</evidence>
<comment type="subcellular location">
    <subcellularLocation>
        <location evidence="1">Cell inner membrane</location>
        <topology evidence="1">Multi-pass membrane protein</topology>
    </subcellularLocation>
</comment>
<feature type="transmembrane region" description="Helical" evidence="7">
    <location>
        <begin position="304"/>
        <end position="325"/>
    </location>
</feature>
<keyword evidence="10" id="KW-1185">Reference proteome</keyword>
<accession>A0A1T4XN31</accession>
<reference evidence="10" key="1">
    <citation type="submission" date="2017-02" db="EMBL/GenBank/DDBJ databases">
        <authorList>
            <person name="Varghese N."/>
            <person name="Submissions S."/>
        </authorList>
    </citation>
    <scope>NUCLEOTIDE SEQUENCE [LARGE SCALE GENOMIC DNA]</scope>
    <source>
        <strain evidence="10">DSM 23966</strain>
    </source>
</reference>
<keyword evidence="4 7" id="KW-0812">Transmembrane</keyword>
<keyword evidence="5 7" id="KW-1133">Transmembrane helix</keyword>
<feature type="transmembrane region" description="Helical" evidence="7">
    <location>
        <begin position="332"/>
        <end position="350"/>
    </location>
</feature>
<evidence type="ECO:0000256" key="7">
    <source>
        <dbReference type="SAM" id="Phobius"/>
    </source>
</evidence>
<evidence type="ECO:0000256" key="1">
    <source>
        <dbReference type="ARBA" id="ARBA00004429"/>
    </source>
</evidence>
<keyword evidence="3" id="KW-0997">Cell inner membrane</keyword>
<dbReference type="InterPro" id="IPR004681">
    <property type="entry name" value="TRAP_DctM"/>
</dbReference>
<dbReference type="GO" id="GO:0005886">
    <property type="term" value="C:plasma membrane"/>
    <property type="evidence" value="ECO:0007669"/>
    <property type="project" value="UniProtKB-SubCell"/>
</dbReference>
<dbReference type="AlphaFoldDB" id="A0A1T4XN31"/>
<dbReference type="InterPro" id="IPR010656">
    <property type="entry name" value="DctM"/>
</dbReference>
<sequence>MMALVLFLSFLVLIFIGVPVAFSLGLSSLLYLFLNDMSFSIIPQRMFGGLNSFVLLCIPGFILAGNLMNAGGITDRIIQFANNCFGHIRGGLGLANVGSSMGFAGISGTALADTASIGAVMIPAMKKEGYGAGFSAAVTASSSTVGPIIPPSLPMIIVGTLASVSIGDLFLAGALPGILLGLGLMIPTYIISVKRNYPKGERKSFKEITNSFLGAFWALFMTVIILVGILGGFFTPTEASIIAVLYALVIGIFVYKELPIKKIPEIMLSSMTSTASIMLLVGFANLFGWIMVSEQIPQLVASTILGISSNPIVVIILINVLLLFVGTFMETIAALVILFPVLLPVAMEVGMDPVQFGVMMVLNLVIGLTTPPVGVCLFVASQIGKVSIGKTTKELLPFLGVSLVILLLVSFVPQITLYLPSLFK</sequence>
<evidence type="ECO:0000313" key="10">
    <source>
        <dbReference type="Proteomes" id="UP000190042"/>
    </source>
</evidence>
<evidence type="ECO:0000256" key="6">
    <source>
        <dbReference type="ARBA" id="ARBA00023136"/>
    </source>
</evidence>
<dbReference type="RefSeq" id="WP_078816797.1">
    <property type="nucleotide sequence ID" value="NZ_FUYJ01000001.1"/>
</dbReference>
<gene>
    <name evidence="9" type="ORF">SAMN04244570_1055</name>
</gene>
<dbReference type="Proteomes" id="UP000190042">
    <property type="component" value="Unassembled WGS sequence"/>
</dbReference>
<feature type="domain" description="TRAP C4-dicarboxylate transport system permease DctM subunit" evidence="8">
    <location>
        <begin position="7"/>
        <end position="415"/>
    </location>
</feature>
<evidence type="ECO:0000256" key="3">
    <source>
        <dbReference type="ARBA" id="ARBA00022519"/>
    </source>
</evidence>
<dbReference type="NCBIfam" id="TIGR00786">
    <property type="entry name" value="dctM"/>
    <property type="match status" value="1"/>
</dbReference>
<keyword evidence="2" id="KW-1003">Cell membrane</keyword>
<dbReference type="Pfam" id="PF06808">
    <property type="entry name" value="DctM"/>
    <property type="match status" value="1"/>
</dbReference>
<keyword evidence="6 7" id="KW-0472">Membrane</keyword>
<evidence type="ECO:0000259" key="8">
    <source>
        <dbReference type="Pfam" id="PF06808"/>
    </source>
</evidence>
<feature type="transmembrane region" description="Helical" evidence="7">
    <location>
        <begin position="267"/>
        <end position="292"/>
    </location>
</feature>
<dbReference type="PANTHER" id="PTHR33362:SF3">
    <property type="entry name" value="SIALIC ACID TRAP TRANSPORTER PERMEASE PROTEIN SIAT"/>
    <property type="match status" value="1"/>
</dbReference>
<name>A0A1T4XN31_9BACL</name>
<evidence type="ECO:0000256" key="5">
    <source>
        <dbReference type="ARBA" id="ARBA00022989"/>
    </source>
</evidence>
<dbReference type="GO" id="GO:0022857">
    <property type="term" value="F:transmembrane transporter activity"/>
    <property type="evidence" value="ECO:0007669"/>
    <property type="project" value="TreeGrafter"/>
</dbReference>
<dbReference type="PANTHER" id="PTHR33362">
    <property type="entry name" value="SIALIC ACID TRAP TRANSPORTER PERMEASE PROTEIN SIAT-RELATED"/>
    <property type="match status" value="1"/>
</dbReference>
<feature type="transmembrane region" description="Helical" evidence="7">
    <location>
        <begin position="395"/>
        <end position="419"/>
    </location>
</feature>